<dbReference type="AlphaFoldDB" id="A0A066U6B2"/>
<feature type="transmembrane region" description="Helical" evidence="1">
    <location>
        <begin position="31"/>
        <end position="54"/>
    </location>
</feature>
<evidence type="ECO:0000313" key="2">
    <source>
        <dbReference type="EMBL" id="KDN19733.1"/>
    </source>
</evidence>
<comment type="caution">
    <text evidence="2">The sequence shown here is derived from an EMBL/GenBank/DDBJ whole genome shotgun (WGS) entry which is preliminary data.</text>
</comment>
<organism evidence="2 3">
    <name type="scientific">Amycolatopsis rifamycinica</name>
    <dbReference type="NCBI Taxonomy" id="287986"/>
    <lineage>
        <taxon>Bacteria</taxon>
        <taxon>Bacillati</taxon>
        <taxon>Actinomycetota</taxon>
        <taxon>Actinomycetes</taxon>
        <taxon>Pseudonocardiales</taxon>
        <taxon>Pseudonocardiaceae</taxon>
        <taxon>Amycolatopsis</taxon>
    </lineage>
</organism>
<keyword evidence="1" id="KW-0472">Membrane</keyword>
<accession>A0A066U6B2</accession>
<dbReference type="STRING" id="287986.DV20_24160"/>
<feature type="transmembrane region" description="Helical" evidence="1">
    <location>
        <begin position="74"/>
        <end position="96"/>
    </location>
</feature>
<keyword evidence="3" id="KW-1185">Reference proteome</keyword>
<proteinExistence type="predicted"/>
<protein>
    <submittedName>
        <fullName evidence="2">Uncharacterized protein</fullName>
    </submittedName>
</protein>
<dbReference type="Proteomes" id="UP000027345">
    <property type="component" value="Unassembled WGS sequence"/>
</dbReference>
<dbReference type="EMBL" id="JMQI01000050">
    <property type="protein sequence ID" value="KDN19733.1"/>
    <property type="molecule type" value="Genomic_DNA"/>
</dbReference>
<keyword evidence="1" id="KW-0812">Transmembrane</keyword>
<dbReference type="RefSeq" id="WP_043783893.1">
    <property type="nucleotide sequence ID" value="NZ_JMQI01000050.1"/>
</dbReference>
<name>A0A066U6B2_9PSEU</name>
<dbReference type="OrthoDB" id="3628895at2"/>
<keyword evidence="1" id="KW-1133">Transmembrane helix</keyword>
<evidence type="ECO:0000256" key="1">
    <source>
        <dbReference type="SAM" id="Phobius"/>
    </source>
</evidence>
<evidence type="ECO:0000313" key="3">
    <source>
        <dbReference type="Proteomes" id="UP000027345"/>
    </source>
</evidence>
<reference evidence="2 3" key="1">
    <citation type="submission" date="2014-05" db="EMBL/GenBank/DDBJ databases">
        <title>Draft genome sequence of Amycolatopsis rifamycinica DSM 46095.</title>
        <authorList>
            <person name="Lal R."/>
            <person name="Saxena A."/>
            <person name="Kumari R."/>
            <person name="Mukherjee U."/>
            <person name="Singh P."/>
            <person name="Sangwan N."/>
            <person name="Mahato N.K."/>
        </authorList>
    </citation>
    <scope>NUCLEOTIDE SEQUENCE [LARGE SCALE GENOMIC DNA]</scope>
    <source>
        <strain evidence="2 3">DSM 46095</strain>
    </source>
</reference>
<gene>
    <name evidence="2" type="ORF">DV20_24160</name>
</gene>
<sequence length="112" mass="11813">MIDLPQPTGAELWPPEEAGPAARLHKPWRTLVAVVEVVLAVLAGWAAYACWHNSVASVVTRTDDGAVLESHRYFGGLLAAAIGLGTVAALLLVDAVRQLALAIRARSPQPKA</sequence>
<dbReference type="eggNOG" id="ENOG502ZNYM">
    <property type="taxonomic scope" value="Bacteria"/>
</dbReference>